<dbReference type="AlphaFoldDB" id="A0A3B9L0H6"/>
<dbReference type="Proteomes" id="UP000259173">
    <property type="component" value="Unassembled WGS sequence"/>
</dbReference>
<dbReference type="RefSeq" id="WP_276913014.1">
    <property type="nucleotide sequence ID" value="NZ_CAMYIB010000008.1"/>
</dbReference>
<evidence type="ECO:0000256" key="1">
    <source>
        <dbReference type="SAM" id="Phobius"/>
    </source>
</evidence>
<keyword evidence="1" id="KW-1133">Transmembrane helix</keyword>
<feature type="transmembrane region" description="Helical" evidence="1">
    <location>
        <begin position="12"/>
        <end position="31"/>
    </location>
</feature>
<evidence type="ECO:0000313" key="2">
    <source>
        <dbReference type="EMBL" id="HAE94441.1"/>
    </source>
</evidence>
<evidence type="ECO:0008006" key="4">
    <source>
        <dbReference type="Google" id="ProtNLM"/>
    </source>
</evidence>
<gene>
    <name evidence="2" type="ORF">DCG65_07765</name>
</gene>
<organism evidence="2 3">
    <name type="scientific">Hyphomonas atlantica</name>
    <dbReference type="NCBI Taxonomy" id="1280948"/>
    <lineage>
        <taxon>Bacteria</taxon>
        <taxon>Pseudomonadati</taxon>
        <taxon>Pseudomonadota</taxon>
        <taxon>Alphaproteobacteria</taxon>
        <taxon>Hyphomonadales</taxon>
        <taxon>Hyphomonadaceae</taxon>
        <taxon>Hyphomonas</taxon>
    </lineage>
</organism>
<dbReference type="EMBL" id="DMBR01000234">
    <property type="protein sequence ID" value="HAE94441.1"/>
    <property type="molecule type" value="Genomic_DNA"/>
</dbReference>
<evidence type="ECO:0000313" key="3">
    <source>
        <dbReference type="Proteomes" id="UP000259173"/>
    </source>
</evidence>
<reference evidence="2 3" key="1">
    <citation type="journal article" date="2018" name="Nat. Biotechnol.">
        <title>A standardized bacterial taxonomy based on genome phylogeny substantially revises the tree of life.</title>
        <authorList>
            <person name="Parks D.H."/>
            <person name="Chuvochina M."/>
            <person name="Waite D.W."/>
            <person name="Rinke C."/>
            <person name="Skarshewski A."/>
            <person name="Chaumeil P.A."/>
            <person name="Hugenholtz P."/>
        </authorList>
    </citation>
    <scope>NUCLEOTIDE SEQUENCE [LARGE SCALE GENOMIC DNA]</scope>
    <source>
        <strain evidence="2">UBA8557</strain>
    </source>
</reference>
<keyword evidence="1" id="KW-0812">Transmembrane</keyword>
<protein>
    <recommendedName>
        <fullName evidence="4">Co-chaperone DjlA N-terminal domain-containing protein</fullName>
    </recommendedName>
</protein>
<name>A0A3B9L0H6_9PROT</name>
<sequence>MARPAGSRYIVLMHILVLIFGILMTIGVWSWRLQMARRGAKAALDAAGAIANAPRRFAFRYKAGKGGISLIEDPREAAAIMMMEVARAREGPLTEAQARVIDQEMIAHFNFTQAEADELSAHAAWVTNSLPDPQAAMRKLSQLIVSAPQLGPKEIVDLDAMLVAVSEAEGVPTREQLTLLQVFRDKAGLKT</sequence>
<accession>A0A3B9L0H6</accession>
<keyword evidence="1" id="KW-0472">Membrane</keyword>
<comment type="caution">
    <text evidence="2">The sequence shown here is derived from an EMBL/GenBank/DDBJ whole genome shotgun (WGS) entry which is preliminary data.</text>
</comment>
<proteinExistence type="predicted"/>